<organism evidence="7">
    <name type="scientific">Burkholderia orbicola (strain AU 1054)</name>
    <dbReference type="NCBI Taxonomy" id="331271"/>
    <lineage>
        <taxon>Bacteria</taxon>
        <taxon>Pseudomonadati</taxon>
        <taxon>Pseudomonadota</taxon>
        <taxon>Betaproteobacteria</taxon>
        <taxon>Burkholderiales</taxon>
        <taxon>Burkholderiaceae</taxon>
        <taxon>Burkholderia</taxon>
        <taxon>Burkholderia cepacia complex</taxon>
        <taxon>Burkholderia orbicola</taxon>
    </lineage>
</organism>
<dbReference type="PANTHER" id="PTHR30086">
    <property type="entry name" value="ARGININE EXPORTER PROTEIN ARGO"/>
    <property type="match status" value="1"/>
</dbReference>
<evidence type="ECO:0000256" key="3">
    <source>
        <dbReference type="ARBA" id="ARBA00022692"/>
    </source>
</evidence>
<keyword evidence="5 6" id="KW-0472">Membrane</keyword>
<dbReference type="HOGENOM" id="CLU_079569_0_0_4"/>
<dbReference type="AlphaFoldDB" id="A0A0H2Y375"/>
<dbReference type="GO" id="GO:0005886">
    <property type="term" value="C:plasma membrane"/>
    <property type="evidence" value="ECO:0007669"/>
    <property type="project" value="UniProtKB-SubCell"/>
</dbReference>
<reference evidence="7" key="1">
    <citation type="submission" date="2006-05" db="EMBL/GenBank/DDBJ databases">
        <title>Complete sequence of chromosome 3 of Burkholderia cenocepacia AU 1054.</title>
        <authorList>
            <consortium name="US DOE Joint Genome Institute"/>
            <person name="Copeland A."/>
            <person name="Lucas S."/>
            <person name="Lapidus A."/>
            <person name="Barry K."/>
            <person name="Detter J.C."/>
            <person name="Glavina del Rio T."/>
            <person name="Hammon N."/>
            <person name="Israni S."/>
            <person name="Dalin E."/>
            <person name="Tice H."/>
            <person name="Pitluck S."/>
            <person name="Chain P."/>
            <person name="Malfatti S."/>
            <person name="Shin M."/>
            <person name="Vergez L."/>
            <person name="Schmutz J."/>
            <person name="Larimer F."/>
            <person name="Land M."/>
            <person name="Hauser L."/>
            <person name="Kyrpides N."/>
            <person name="Lykidis A."/>
            <person name="LiPuma J.J."/>
            <person name="Konstantinidis K."/>
            <person name="Tiedje J.M."/>
            <person name="Richardson P."/>
        </authorList>
    </citation>
    <scope>NUCLEOTIDE SEQUENCE [LARGE SCALE GENOMIC DNA]</scope>
    <source>
        <strain evidence="7">AU 1054</strain>
    </source>
</reference>
<keyword evidence="3 6" id="KW-0812">Transmembrane</keyword>
<proteinExistence type="predicted"/>
<evidence type="ECO:0000256" key="1">
    <source>
        <dbReference type="ARBA" id="ARBA00004651"/>
    </source>
</evidence>
<dbReference type="EMBL" id="CP000380">
    <property type="protein sequence ID" value="ABF80956.1"/>
    <property type="molecule type" value="Genomic_DNA"/>
</dbReference>
<feature type="transmembrane region" description="Helical" evidence="6">
    <location>
        <begin position="65"/>
        <end position="88"/>
    </location>
</feature>
<evidence type="ECO:0000256" key="6">
    <source>
        <dbReference type="SAM" id="Phobius"/>
    </source>
</evidence>
<protein>
    <submittedName>
        <fullName evidence="7">Lysine exporter protein (LYSE/YGGA)</fullName>
    </submittedName>
</protein>
<evidence type="ECO:0000313" key="7">
    <source>
        <dbReference type="EMBL" id="ABF80956.1"/>
    </source>
</evidence>
<name>A0A0H2Y375_BURO1</name>
<feature type="transmembrane region" description="Helical" evidence="6">
    <location>
        <begin position="37"/>
        <end position="59"/>
    </location>
</feature>
<sequence length="209" mass="21951">MIASQIALVYGTYLVATASPGPSNMAIMATAMRDGRLPALVLAAGVITGSLFWAILAATGVSAVLAAYAEALVVIKMVGGVYLLYLAFRTGRSALKPGPGFAKMEPGRPTPPYRRLYRQGILMHIGNPKAVLAWMAIMSLGLQEHASGGTLPAIIGGCALLGVIVFGGYAVLFSTARMIAVYARLRRWIEGTLSAVFAVAGVNLLAWQR</sequence>
<dbReference type="GO" id="GO:0015171">
    <property type="term" value="F:amino acid transmembrane transporter activity"/>
    <property type="evidence" value="ECO:0007669"/>
    <property type="project" value="TreeGrafter"/>
</dbReference>
<feature type="transmembrane region" description="Helical" evidence="6">
    <location>
        <begin position="154"/>
        <end position="176"/>
    </location>
</feature>
<evidence type="ECO:0000256" key="2">
    <source>
        <dbReference type="ARBA" id="ARBA00022475"/>
    </source>
</evidence>
<evidence type="ECO:0000256" key="4">
    <source>
        <dbReference type="ARBA" id="ARBA00022989"/>
    </source>
</evidence>
<feature type="transmembrane region" description="Helical" evidence="6">
    <location>
        <begin position="188"/>
        <end position="207"/>
    </location>
</feature>
<evidence type="ECO:0000256" key="5">
    <source>
        <dbReference type="ARBA" id="ARBA00023136"/>
    </source>
</evidence>
<dbReference type="InterPro" id="IPR001123">
    <property type="entry name" value="LeuE-type"/>
</dbReference>
<dbReference type="PANTHER" id="PTHR30086:SF20">
    <property type="entry name" value="ARGININE EXPORTER PROTEIN ARGO-RELATED"/>
    <property type="match status" value="1"/>
</dbReference>
<feature type="transmembrane region" description="Helical" evidence="6">
    <location>
        <begin position="121"/>
        <end position="142"/>
    </location>
</feature>
<comment type="subcellular location">
    <subcellularLocation>
        <location evidence="1">Cell membrane</location>
        <topology evidence="1">Multi-pass membrane protein</topology>
    </subcellularLocation>
</comment>
<accession>A0A0H2Y375</accession>
<dbReference type="Pfam" id="PF01810">
    <property type="entry name" value="LysE"/>
    <property type="match status" value="1"/>
</dbReference>
<gene>
    <name evidence="7" type="ordered locus">Bcen_6091</name>
</gene>
<keyword evidence="2" id="KW-1003">Cell membrane</keyword>
<keyword evidence="4 6" id="KW-1133">Transmembrane helix</keyword>